<dbReference type="Proteomes" id="UP000801492">
    <property type="component" value="Unassembled WGS sequence"/>
</dbReference>
<name>A0A8K0CM71_IGNLU</name>
<comment type="caution">
    <text evidence="1">The sequence shown here is derived from an EMBL/GenBank/DDBJ whole genome shotgun (WGS) entry which is preliminary data.</text>
</comment>
<gene>
    <name evidence="1" type="ORF">ILUMI_16216</name>
</gene>
<evidence type="ECO:0000313" key="1">
    <source>
        <dbReference type="EMBL" id="KAF2889958.1"/>
    </source>
</evidence>
<sequence length="134" mass="15350">MESSTPMRQKRKTMIFVAEINRSVRFRLREEPDAPPLRPAFPKEGAWSRWHLKLGTKNPAALVSIINAVLRLQYFPEKQKKAHGIVIPKSGQNHAFPNNHRPISLLSTLGKIIQGVMLARHEEEIEGHVIFQNE</sequence>
<dbReference type="OrthoDB" id="6778023at2759"/>
<organism evidence="1 2">
    <name type="scientific">Ignelater luminosus</name>
    <name type="common">Cucubano</name>
    <name type="synonym">Pyrophorus luminosus</name>
    <dbReference type="NCBI Taxonomy" id="2038154"/>
    <lineage>
        <taxon>Eukaryota</taxon>
        <taxon>Metazoa</taxon>
        <taxon>Ecdysozoa</taxon>
        <taxon>Arthropoda</taxon>
        <taxon>Hexapoda</taxon>
        <taxon>Insecta</taxon>
        <taxon>Pterygota</taxon>
        <taxon>Neoptera</taxon>
        <taxon>Endopterygota</taxon>
        <taxon>Coleoptera</taxon>
        <taxon>Polyphaga</taxon>
        <taxon>Elateriformia</taxon>
        <taxon>Elateroidea</taxon>
        <taxon>Elateridae</taxon>
        <taxon>Agrypninae</taxon>
        <taxon>Pyrophorini</taxon>
        <taxon>Ignelater</taxon>
    </lineage>
</organism>
<protein>
    <submittedName>
        <fullName evidence="1">Uncharacterized protein</fullName>
    </submittedName>
</protein>
<reference evidence="1" key="1">
    <citation type="submission" date="2019-08" db="EMBL/GenBank/DDBJ databases">
        <title>The genome of the North American firefly Photinus pyralis.</title>
        <authorList>
            <consortium name="Photinus pyralis genome working group"/>
            <person name="Fallon T.R."/>
            <person name="Sander Lower S.E."/>
            <person name="Weng J.-K."/>
        </authorList>
    </citation>
    <scope>NUCLEOTIDE SEQUENCE</scope>
    <source>
        <strain evidence="1">TRF0915ILg1</strain>
        <tissue evidence="1">Whole body</tissue>
    </source>
</reference>
<proteinExistence type="predicted"/>
<dbReference type="EMBL" id="VTPC01060121">
    <property type="protein sequence ID" value="KAF2889958.1"/>
    <property type="molecule type" value="Genomic_DNA"/>
</dbReference>
<dbReference type="PANTHER" id="PTHR19446">
    <property type="entry name" value="REVERSE TRANSCRIPTASES"/>
    <property type="match status" value="1"/>
</dbReference>
<keyword evidence="2" id="KW-1185">Reference proteome</keyword>
<dbReference type="AlphaFoldDB" id="A0A8K0CM71"/>
<evidence type="ECO:0000313" key="2">
    <source>
        <dbReference type="Proteomes" id="UP000801492"/>
    </source>
</evidence>
<accession>A0A8K0CM71</accession>